<keyword evidence="7" id="KW-0813">Transport</keyword>
<organism evidence="9 10">
    <name type="scientific">Thioalkalivibrio halophilus</name>
    <dbReference type="NCBI Taxonomy" id="252474"/>
    <lineage>
        <taxon>Bacteria</taxon>
        <taxon>Pseudomonadati</taxon>
        <taxon>Pseudomonadota</taxon>
        <taxon>Gammaproteobacteria</taxon>
        <taxon>Chromatiales</taxon>
        <taxon>Ectothiorhodospiraceae</taxon>
        <taxon>Thioalkalivibrio</taxon>
    </lineage>
</organism>
<dbReference type="PANTHER" id="PTHR30558:SF3">
    <property type="entry name" value="BIOPOLYMER TRANSPORT PROTEIN EXBD-RELATED"/>
    <property type="match status" value="1"/>
</dbReference>
<name>A0A1V3A0B2_9GAMM</name>
<evidence type="ECO:0000313" key="9">
    <source>
        <dbReference type="EMBL" id="OOC10523.1"/>
    </source>
</evidence>
<dbReference type="RefSeq" id="WP_077243993.1">
    <property type="nucleotide sequence ID" value="NZ_MUZR01000014.1"/>
</dbReference>
<comment type="subcellular location">
    <subcellularLocation>
        <location evidence="1">Cell membrane</location>
        <topology evidence="1">Single-pass membrane protein</topology>
    </subcellularLocation>
    <subcellularLocation>
        <location evidence="7">Cell membrane</location>
        <topology evidence="7">Single-pass type II membrane protein</topology>
    </subcellularLocation>
</comment>
<dbReference type="Gene3D" id="3.30.420.270">
    <property type="match status" value="1"/>
</dbReference>
<evidence type="ECO:0000256" key="6">
    <source>
        <dbReference type="ARBA" id="ARBA00023136"/>
    </source>
</evidence>
<dbReference type="STRING" id="252474.B1A74_05330"/>
<keyword evidence="10" id="KW-1185">Reference proteome</keyword>
<dbReference type="PANTHER" id="PTHR30558">
    <property type="entry name" value="EXBD MEMBRANE COMPONENT OF PMF-DRIVEN MACROMOLECULE IMPORT SYSTEM"/>
    <property type="match status" value="1"/>
</dbReference>
<dbReference type="Proteomes" id="UP000189177">
    <property type="component" value="Unassembled WGS sequence"/>
</dbReference>
<proteinExistence type="inferred from homology"/>
<keyword evidence="4 7" id="KW-0812">Transmembrane</keyword>
<keyword evidence="5 8" id="KW-1133">Transmembrane helix</keyword>
<dbReference type="GO" id="GO:0015031">
    <property type="term" value="P:protein transport"/>
    <property type="evidence" value="ECO:0007669"/>
    <property type="project" value="UniProtKB-KW"/>
</dbReference>
<keyword evidence="3" id="KW-1003">Cell membrane</keyword>
<dbReference type="InterPro" id="IPR003400">
    <property type="entry name" value="ExbD"/>
</dbReference>
<dbReference type="GO" id="GO:0022857">
    <property type="term" value="F:transmembrane transporter activity"/>
    <property type="evidence" value="ECO:0007669"/>
    <property type="project" value="InterPro"/>
</dbReference>
<evidence type="ECO:0000313" key="10">
    <source>
        <dbReference type="Proteomes" id="UP000189177"/>
    </source>
</evidence>
<comment type="similarity">
    <text evidence="2 7">Belongs to the ExbD/TolR family.</text>
</comment>
<keyword evidence="6 8" id="KW-0472">Membrane</keyword>
<reference evidence="9 10" key="1">
    <citation type="submission" date="2017-02" db="EMBL/GenBank/DDBJ databases">
        <title>Genomic diversity within the haloalkaliphilic genus Thioalkalivibrio.</title>
        <authorList>
            <person name="Ahn A.-C."/>
            <person name="Meier-Kolthoff J."/>
            <person name="Overmars L."/>
            <person name="Richter M."/>
            <person name="Woyke T."/>
            <person name="Sorokin D.Y."/>
            <person name="Muyzer G."/>
        </authorList>
    </citation>
    <scope>NUCLEOTIDE SEQUENCE [LARGE SCALE GENOMIC DNA]</scope>
    <source>
        <strain evidence="9 10">HL17</strain>
    </source>
</reference>
<sequence length="145" mass="15959">MKFRPPTQREEPGVNLTPLIDVVFLLLIFFMVSTTFDRHADIDITLPSADREAEQVDDRAWIDIVVDADGRYFVDGRELVNRRVETLEQVLGEVLEARGDDPVVIRADASASHQSVVRALDVVGRLGVSAVSIATLGDDGRAADD</sequence>
<dbReference type="GO" id="GO:0005886">
    <property type="term" value="C:plasma membrane"/>
    <property type="evidence" value="ECO:0007669"/>
    <property type="project" value="UniProtKB-SubCell"/>
</dbReference>
<feature type="transmembrane region" description="Helical" evidence="8">
    <location>
        <begin position="12"/>
        <end position="32"/>
    </location>
</feature>
<dbReference type="Pfam" id="PF02472">
    <property type="entry name" value="ExbD"/>
    <property type="match status" value="1"/>
</dbReference>
<dbReference type="OrthoDB" id="9793581at2"/>
<evidence type="ECO:0000256" key="8">
    <source>
        <dbReference type="SAM" id="Phobius"/>
    </source>
</evidence>
<dbReference type="EMBL" id="MUZR01000014">
    <property type="protein sequence ID" value="OOC10523.1"/>
    <property type="molecule type" value="Genomic_DNA"/>
</dbReference>
<evidence type="ECO:0000256" key="2">
    <source>
        <dbReference type="ARBA" id="ARBA00005811"/>
    </source>
</evidence>
<keyword evidence="7" id="KW-0653">Protein transport</keyword>
<accession>A0A1V3A0B2</accession>
<evidence type="ECO:0000256" key="7">
    <source>
        <dbReference type="RuleBase" id="RU003879"/>
    </source>
</evidence>
<evidence type="ECO:0000256" key="3">
    <source>
        <dbReference type="ARBA" id="ARBA00022475"/>
    </source>
</evidence>
<evidence type="ECO:0000256" key="1">
    <source>
        <dbReference type="ARBA" id="ARBA00004162"/>
    </source>
</evidence>
<evidence type="ECO:0000256" key="4">
    <source>
        <dbReference type="ARBA" id="ARBA00022692"/>
    </source>
</evidence>
<evidence type="ECO:0000256" key="5">
    <source>
        <dbReference type="ARBA" id="ARBA00022989"/>
    </source>
</evidence>
<comment type="caution">
    <text evidence="9">The sequence shown here is derived from an EMBL/GenBank/DDBJ whole genome shotgun (WGS) entry which is preliminary data.</text>
</comment>
<protein>
    <submittedName>
        <fullName evidence="9">Biopolymer transporter ExbD</fullName>
    </submittedName>
</protein>
<dbReference type="AlphaFoldDB" id="A0A1V3A0B2"/>
<gene>
    <name evidence="9" type="ORF">B1A74_05330</name>
</gene>